<organism evidence="1 2">
    <name type="scientific">Auriscalpium vulgare</name>
    <dbReference type="NCBI Taxonomy" id="40419"/>
    <lineage>
        <taxon>Eukaryota</taxon>
        <taxon>Fungi</taxon>
        <taxon>Dikarya</taxon>
        <taxon>Basidiomycota</taxon>
        <taxon>Agaricomycotina</taxon>
        <taxon>Agaricomycetes</taxon>
        <taxon>Russulales</taxon>
        <taxon>Auriscalpiaceae</taxon>
        <taxon>Auriscalpium</taxon>
    </lineage>
</organism>
<accession>A0ACB8RUM7</accession>
<name>A0ACB8RUM7_9AGAM</name>
<reference evidence="1" key="2">
    <citation type="journal article" date="2022" name="New Phytol.">
        <title>Evolutionary transition to the ectomycorrhizal habit in the genomes of a hyperdiverse lineage of mushroom-forming fungi.</title>
        <authorList>
            <person name="Looney B."/>
            <person name="Miyauchi S."/>
            <person name="Morin E."/>
            <person name="Drula E."/>
            <person name="Courty P.E."/>
            <person name="Kohler A."/>
            <person name="Kuo A."/>
            <person name="LaButti K."/>
            <person name="Pangilinan J."/>
            <person name="Lipzen A."/>
            <person name="Riley R."/>
            <person name="Andreopoulos W."/>
            <person name="He G."/>
            <person name="Johnson J."/>
            <person name="Nolan M."/>
            <person name="Tritt A."/>
            <person name="Barry K.W."/>
            <person name="Grigoriev I.V."/>
            <person name="Nagy L.G."/>
            <person name="Hibbett D."/>
            <person name="Henrissat B."/>
            <person name="Matheny P.B."/>
            <person name="Labbe J."/>
            <person name="Martin F.M."/>
        </authorList>
    </citation>
    <scope>NUCLEOTIDE SEQUENCE</scope>
    <source>
        <strain evidence="1">FP105234-sp</strain>
    </source>
</reference>
<keyword evidence="2" id="KW-1185">Reference proteome</keyword>
<comment type="caution">
    <text evidence="1">The sequence shown here is derived from an EMBL/GenBank/DDBJ whole genome shotgun (WGS) entry which is preliminary data.</text>
</comment>
<evidence type="ECO:0000313" key="1">
    <source>
        <dbReference type="EMBL" id="KAI0047846.1"/>
    </source>
</evidence>
<dbReference type="Proteomes" id="UP000814033">
    <property type="component" value="Unassembled WGS sequence"/>
</dbReference>
<sequence>MSSAGSPSVSAAQRLQMTLDFCKLPLLVVARLFSPANKGRSWARAINDSMVRFMTTRRWEIHTFTSLFWPTGSTYVKWARKSKLEVLSDDVGAGGKLHWVGPRRYDRVLLYFHGGGYSLPVNDQTQLGLLLALQRELEKSGGAGIAFLEYSLTPDYPFPTQLNQANAAISHLLEKGLSPSKLILSGDSAGGNLVFQVFSHTLHPFPSAPAPPTLSAPYGGALLISPWVTFDATTPSFAENDKKDVLSSAFYSFLAEQVTSGLPSGARVYAEPYTADAAWWDGLDGVVARVFATAGEVECPRDAIVELLSGPIKARVPDTTVVVEKNGVHEDVLNAFASGEGEKSVEYWMMVKWATEVFDK</sequence>
<gene>
    <name evidence="1" type="ORF">FA95DRAFT_1605702</name>
</gene>
<dbReference type="EMBL" id="MU275896">
    <property type="protein sequence ID" value="KAI0047846.1"/>
    <property type="molecule type" value="Genomic_DNA"/>
</dbReference>
<proteinExistence type="predicted"/>
<protein>
    <submittedName>
        <fullName evidence="1">Alpha/beta-hydrolase</fullName>
    </submittedName>
</protein>
<reference evidence="1" key="1">
    <citation type="submission" date="2021-02" db="EMBL/GenBank/DDBJ databases">
        <authorList>
            <consortium name="DOE Joint Genome Institute"/>
            <person name="Ahrendt S."/>
            <person name="Looney B.P."/>
            <person name="Miyauchi S."/>
            <person name="Morin E."/>
            <person name="Drula E."/>
            <person name="Courty P.E."/>
            <person name="Chicoki N."/>
            <person name="Fauchery L."/>
            <person name="Kohler A."/>
            <person name="Kuo A."/>
            <person name="Labutti K."/>
            <person name="Pangilinan J."/>
            <person name="Lipzen A."/>
            <person name="Riley R."/>
            <person name="Andreopoulos W."/>
            <person name="He G."/>
            <person name="Johnson J."/>
            <person name="Barry K.W."/>
            <person name="Grigoriev I.V."/>
            <person name="Nagy L."/>
            <person name="Hibbett D."/>
            <person name="Henrissat B."/>
            <person name="Matheny P.B."/>
            <person name="Labbe J."/>
            <person name="Martin F."/>
        </authorList>
    </citation>
    <scope>NUCLEOTIDE SEQUENCE</scope>
    <source>
        <strain evidence="1">FP105234-sp</strain>
    </source>
</reference>
<evidence type="ECO:0000313" key="2">
    <source>
        <dbReference type="Proteomes" id="UP000814033"/>
    </source>
</evidence>